<name>A0A0F9W5R7_9ZZZZ</name>
<feature type="transmembrane region" description="Helical" evidence="3">
    <location>
        <begin position="571"/>
        <end position="592"/>
    </location>
</feature>
<reference evidence="5" key="1">
    <citation type="journal article" date="2015" name="Nature">
        <title>Complex archaea that bridge the gap between prokaryotes and eukaryotes.</title>
        <authorList>
            <person name="Spang A."/>
            <person name="Saw J.H."/>
            <person name="Jorgensen S.L."/>
            <person name="Zaremba-Niedzwiedzka K."/>
            <person name="Martijn J."/>
            <person name="Lind A.E."/>
            <person name="van Eijk R."/>
            <person name="Schleper C."/>
            <person name="Guy L."/>
            <person name="Ettema T.J."/>
        </authorList>
    </citation>
    <scope>NUCLEOTIDE SEQUENCE</scope>
</reference>
<evidence type="ECO:0000256" key="2">
    <source>
        <dbReference type="SAM" id="Coils"/>
    </source>
</evidence>
<dbReference type="Pfam" id="PF10145">
    <property type="entry name" value="PhageMin_Tail"/>
    <property type="match status" value="1"/>
</dbReference>
<dbReference type="PANTHER" id="PTHR37813">
    <property type="entry name" value="FELS-2 PROPHAGE PROTEIN"/>
    <property type="match status" value="1"/>
</dbReference>
<keyword evidence="3" id="KW-0812">Transmembrane</keyword>
<dbReference type="PANTHER" id="PTHR37813:SF1">
    <property type="entry name" value="FELS-2 PROPHAGE PROTEIN"/>
    <property type="match status" value="1"/>
</dbReference>
<gene>
    <name evidence="5" type="ORF">LCGC14_0401660</name>
</gene>
<dbReference type="AlphaFoldDB" id="A0A0F9W5R7"/>
<feature type="domain" description="Phage tail tape measure protein" evidence="4">
    <location>
        <begin position="132"/>
        <end position="309"/>
    </location>
</feature>
<dbReference type="InterPro" id="IPR010090">
    <property type="entry name" value="Phage_tape_meas"/>
</dbReference>
<keyword evidence="3" id="KW-1133">Transmembrane helix</keyword>
<evidence type="ECO:0000256" key="1">
    <source>
        <dbReference type="ARBA" id="ARBA00022612"/>
    </source>
</evidence>
<feature type="transmembrane region" description="Helical" evidence="3">
    <location>
        <begin position="412"/>
        <end position="432"/>
    </location>
</feature>
<evidence type="ECO:0000256" key="3">
    <source>
        <dbReference type="SAM" id="Phobius"/>
    </source>
</evidence>
<keyword evidence="2" id="KW-0175">Coiled coil</keyword>
<protein>
    <recommendedName>
        <fullName evidence="4">Phage tail tape measure protein domain-containing protein</fullName>
    </recommendedName>
</protein>
<dbReference type="EMBL" id="LAZR01000345">
    <property type="protein sequence ID" value="KKN73353.1"/>
    <property type="molecule type" value="Genomic_DNA"/>
</dbReference>
<evidence type="ECO:0000259" key="4">
    <source>
        <dbReference type="Pfam" id="PF10145"/>
    </source>
</evidence>
<proteinExistence type="predicted"/>
<comment type="caution">
    <text evidence="5">The sequence shown here is derived from an EMBL/GenBank/DDBJ whole genome shotgun (WGS) entry which is preliminary data.</text>
</comment>
<organism evidence="5">
    <name type="scientific">marine sediment metagenome</name>
    <dbReference type="NCBI Taxonomy" id="412755"/>
    <lineage>
        <taxon>unclassified sequences</taxon>
        <taxon>metagenomes</taxon>
        <taxon>ecological metagenomes</taxon>
    </lineage>
</organism>
<accession>A0A0F9W5R7</accession>
<keyword evidence="3" id="KW-0472">Membrane</keyword>
<feature type="transmembrane region" description="Helical" evidence="3">
    <location>
        <begin position="438"/>
        <end position="460"/>
    </location>
</feature>
<feature type="transmembrane region" description="Helical" evidence="3">
    <location>
        <begin position="612"/>
        <end position="635"/>
    </location>
</feature>
<feature type="coiled-coil region" evidence="2">
    <location>
        <begin position="962"/>
        <end position="1072"/>
    </location>
</feature>
<evidence type="ECO:0000313" key="5">
    <source>
        <dbReference type="EMBL" id="KKN73353.1"/>
    </source>
</evidence>
<sequence length="1277" mass="135988">MATVEELLVKIGVDPVSVNQFLQDINRVVDKAEDQEVNISVQTAAGRNLATVTASTAALGAAAQRTTTAFQQGLDQVKTSANELRTGLLALSAVAGIGLAGSIRAAQEESKNFAAANVILKLSNEDLGKAQEALRKVADDVGLTFQEVSAALFDVASAGFKGAEAIDITTVAARVAVPANTSVATAFNAIATAMKNFGFEAADAGDALVKVADLSRASLGGIADALGILGPIAGQAGISFAEIGGSLAQITEQGLSADLAATALQATLIAFISPSEKARRTFEKLGIATGDAAFRSQTLAEKIDLIKEAARTGGVEVSELFDNIRAFRGAAILIKNSDAVAQKVEEIGDAAGRTQEAIDSFFSQAGPQLDKLGASFINLVTIIGADLLDALLPTIKALEEFIRTNRDVITEIAKVVITVGLVVAGILLFVFAAKQAVAAVGLLVGGLNLLAGALTANTAATAANTAARASAISPELFQFFAIVRTFLTSETRSVIALARGYLVLAAARIKAIAGRFLQSLRELPFLFRRQTEALAANAFALNRNSVGLGALNAEAARLSPTLAKNIKNVSLLSNALGVLGAAVIGFQIGSFVDSFFGFSEAVRTAAKTSTQSAASIVGSLAALSLPVINVLFVIAQLENALEKANQQKLQPIEAAELKEDIVLLERFNRILNEGRDISERRAFLEAINDQARIVSLEKLEKQGQLNAAQAGDLAATRLRLAAATETVIQKEREVGEVSTVSADRRKKLEAAEKSLAKLRATIARDLITIRQGEAASEIDALQTSLDKRVEFLRKIGAIQIAEVRDTQEKIRKARAAEEVDQTGLRALLETLRQQRSDLARTLQDITDLFEIAQAKIIATGAKRVEELRRQGEQEIAIVRRTADATIREQRRIVTEAEREIANLRAVRDRGVADATSFLERLRDAAIRELDPALAQLRRFEKEAFQGLTGATAQQAAASIEFIRKQLEKLAGATQEEADAQRELKETTERLAAAEDEGAQVQLLEQQTALEEKLANLQARREIRAKAAQAAEQNLTEVAESAAARQLESQTKIEDQQAKIEAANLRIADVKTLLAAREKLIGVELEANIRRTQLLVQAELERARVQVEFSKLLAQGLVDTGSAETARRALEAATERVKTLQAETAITLDKQREAVGLLEQKAEDAFDALTRETDAQAERAKKAAEVTARLVPLADETARRVAAAQTAESEFVSSVDKILAASGELNTSFTAFASTVVTKNEEQAQVNSNTARQIADLQSQLAATQLSPADEQSGGGLD</sequence>
<keyword evidence="1" id="KW-1188">Viral release from host cell</keyword>
<dbReference type="NCBIfam" id="TIGR01760">
    <property type="entry name" value="tape_meas_TP901"/>
    <property type="match status" value="1"/>
</dbReference>